<name>A0A1G2DZM2_9BACT</name>
<protein>
    <submittedName>
        <fullName evidence="1">Uncharacterized protein</fullName>
    </submittedName>
</protein>
<organism evidence="1 2">
    <name type="scientific">Candidatus Nealsonbacteria bacterium RBG_13_38_11</name>
    <dbReference type="NCBI Taxonomy" id="1801662"/>
    <lineage>
        <taxon>Bacteria</taxon>
        <taxon>Candidatus Nealsoniibacteriota</taxon>
    </lineage>
</organism>
<reference evidence="1 2" key="1">
    <citation type="journal article" date="2016" name="Nat. Commun.">
        <title>Thousands of microbial genomes shed light on interconnected biogeochemical processes in an aquifer system.</title>
        <authorList>
            <person name="Anantharaman K."/>
            <person name="Brown C.T."/>
            <person name="Hug L.A."/>
            <person name="Sharon I."/>
            <person name="Castelle C.J."/>
            <person name="Probst A.J."/>
            <person name="Thomas B.C."/>
            <person name="Singh A."/>
            <person name="Wilkins M.J."/>
            <person name="Karaoz U."/>
            <person name="Brodie E.L."/>
            <person name="Williams K.H."/>
            <person name="Hubbard S.S."/>
            <person name="Banfield J.F."/>
        </authorList>
    </citation>
    <scope>NUCLEOTIDE SEQUENCE [LARGE SCALE GENOMIC DNA]</scope>
</reference>
<dbReference type="Proteomes" id="UP000176662">
    <property type="component" value="Unassembled WGS sequence"/>
</dbReference>
<dbReference type="AlphaFoldDB" id="A0A1G2DZM2"/>
<sequence length="113" mass="12918">MAVGLNQQKNDKRRLNKTLSERRAFFDYQTKKEVPSGRDAQVVVAVVIPVVVDVETLRIEVADVDTVAVRIYIICLSSSMSLEIEVYFSLKAELYPLFPVFYSGADNFRYHLL</sequence>
<dbReference type="EMBL" id="MHLX01000032">
    <property type="protein sequence ID" value="OGZ18511.1"/>
    <property type="molecule type" value="Genomic_DNA"/>
</dbReference>
<evidence type="ECO:0000313" key="2">
    <source>
        <dbReference type="Proteomes" id="UP000176662"/>
    </source>
</evidence>
<gene>
    <name evidence="1" type="ORF">A2Z68_02685</name>
</gene>
<comment type="caution">
    <text evidence="1">The sequence shown here is derived from an EMBL/GenBank/DDBJ whole genome shotgun (WGS) entry which is preliminary data.</text>
</comment>
<accession>A0A1G2DZM2</accession>
<evidence type="ECO:0000313" key="1">
    <source>
        <dbReference type="EMBL" id="OGZ18511.1"/>
    </source>
</evidence>
<proteinExistence type="predicted"/>